<dbReference type="SUPFAM" id="SSF53850">
    <property type="entry name" value="Periplasmic binding protein-like II"/>
    <property type="match status" value="1"/>
</dbReference>
<evidence type="ECO:0000256" key="3">
    <source>
        <dbReference type="ARBA" id="ARBA00022448"/>
    </source>
</evidence>
<evidence type="ECO:0000313" key="8">
    <source>
        <dbReference type="EMBL" id="UOQ91944.1"/>
    </source>
</evidence>
<sequence>MRRFNLFMLIGVGLVMAVFLAACTGKTTNEAENDSQDNSGTSDEEEVMNLSVSSSLQTMDTSLAADALSFQWLNVTKEGLYRYGLKGEHIPGVAKNHEVSEDGLTWVFHLRENAKWLNGDTVTAEDFVYSWRRALDPSTGSEYGPYVMGGIIKNSQAVIDGEMKPEELGVKAVDDFTLEVQLEKPIPYFKSMTSFGTFFPINKDKAEKYGEEYAMEAKSTDSNGPYTMKEWNHGEGWVVEKNPEYWDAENVDIEKITASVIKETSTAVNLYESGEVDHVELNSEFVSEYKTSEEYNTGLDPAVYFMKTNMEANKALANIKVRKALQMIVDRQSLVDVILNNGSIPATGFLPKGFAIHPETGQDLREMNGPLIETNKKKAKQLWNEAKDDLGIEKLELEYLSGDTEQSRNISAYIKAQLEELEGLNIKVVSVPGKIRTERMNNMNYELAMSAWGPDYRDPNTFMDLFVTDGPHNKTGFSNKEYDQLLKDAATTYVHDPEKRYDLFLKAERILVQEDAVIMPIYQRGKSYLVKSHIKGFRTNVMGPHYTYQDATIKE</sequence>
<evidence type="ECO:0000313" key="9">
    <source>
        <dbReference type="Proteomes" id="UP000831880"/>
    </source>
</evidence>
<dbReference type="InterPro" id="IPR000914">
    <property type="entry name" value="SBP_5_dom"/>
</dbReference>
<dbReference type="Pfam" id="PF00496">
    <property type="entry name" value="SBP_bac_5"/>
    <property type="match status" value="1"/>
</dbReference>
<organism evidence="8 9">
    <name type="scientific">Halobacillus shinanisalinarum</name>
    <dbReference type="NCBI Taxonomy" id="2932258"/>
    <lineage>
        <taxon>Bacteria</taxon>
        <taxon>Bacillati</taxon>
        <taxon>Bacillota</taxon>
        <taxon>Bacilli</taxon>
        <taxon>Bacillales</taxon>
        <taxon>Bacillaceae</taxon>
        <taxon>Halobacillus</taxon>
    </lineage>
</organism>
<feature type="compositionally biased region" description="Polar residues" evidence="5">
    <location>
        <begin position="29"/>
        <end position="41"/>
    </location>
</feature>
<dbReference type="Gene3D" id="3.10.105.10">
    <property type="entry name" value="Dipeptide-binding Protein, Domain 3"/>
    <property type="match status" value="1"/>
</dbReference>
<feature type="signal peptide" evidence="6">
    <location>
        <begin position="1"/>
        <end position="21"/>
    </location>
</feature>
<dbReference type="Proteomes" id="UP000831880">
    <property type="component" value="Chromosome"/>
</dbReference>
<feature type="region of interest" description="Disordered" evidence="5">
    <location>
        <begin position="29"/>
        <end position="50"/>
    </location>
</feature>
<dbReference type="PROSITE" id="PS01040">
    <property type="entry name" value="SBP_BACTERIAL_5"/>
    <property type="match status" value="1"/>
</dbReference>
<keyword evidence="3" id="KW-0813">Transport</keyword>
<dbReference type="PANTHER" id="PTHR30290:SF10">
    <property type="entry name" value="PERIPLASMIC OLIGOPEPTIDE-BINDING PROTEIN-RELATED"/>
    <property type="match status" value="1"/>
</dbReference>
<evidence type="ECO:0000256" key="4">
    <source>
        <dbReference type="ARBA" id="ARBA00022729"/>
    </source>
</evidence>
<proteinExistence type="inferred from homology"/>
<keyword evidence="9" id="KW-1185">Reference proteome</keyword>
<dbReference type="Gene3D" id="3.90.76.10">
    <property type="entry name" value="Dipeptide-binding Protein, Domain 1"/>
    <property type="match status" value="1"/>
</dbReference>
<dbReference type="EMBL" id="CP095074">
    <property type="protein sequence ID" value="UOQ91944.1"/>
    <property type="molecule type" value="Genomic_DNA"/>
</dbReference>
<comment type="subcellular location">
    <subcellularLocation>
        <location evidence="1">Cell membrane</location>
        <topology evidence="1">Lipid-anchor</topology>
    </subcellularLocation>
</comment>
<gene>
    <name evidence="8" type="ORF">MUO14_15705</name>
</gene>
<name>A0ABY4GV93_9BACI</name>
<keyword evidence="4 6" id="KW-0732">Signal</keyword>
<dbReference type="InterPro" id="IPR039424">
    <property type="entry name" value="SBP_5"/>
</dbReference>
<dbReference type="Gene3D" id="3.40.190.10">
    <property type="entry name" value="Periplasmic binding protein-like II"/>
    <property type="match status" value="1"/>
</dbReference>
<comment type="similarity">
    <text evidence="2">Belongs to the bacterial solute-binding protein 5 family.</text>
</comment>
<dbReference type="PIRSF" id="PIRSF002741">
    <property type="entry name" value="MppA"/>
    <property type="match status" value="1"/>
</dbReference>
<reference evidence="8 9" key="1">
    <citation type="submission" date="2022-04" db="EMBL/GenBank/DDBJ databases">
        <title>Halobacillus sp. isolated from saltern.</title>
        <authorList>
            <person name="Won M."/>
            <person name="Lee C.-M."/>
            <person name="Woen H.-Y."/>
            <person name="Kwon S.-W."/>
        </authorList>
    </citation>
    <scope>NUCLEOTIDE SEQUENCE [LARGE SCALE GENOMIC DNA]</scope>
    <source>
        <strain evidence="8 9">SSTM10-2</strain>
    </source>
</reference>
<feature type="domain" description="Solute-binding protein family 5" evidence="7">
    <location>
        <begin position="90"/>
        <end position="471"/>
    </location>
</feature>
<dbReference type="InterPro" id="IPR030678">
    <property type="entry name" value="Peptide/Ni-bd"/>
</dbReference>
<protein>
    <submittedName>
        <fullName evidence="8">Peptide ABC transporter substrate-binding protein</fullName>
    </submittedName>
</protein>
<evidence type="ECO:0000256" key="5">
    <source>
        <dbReference type="SAM" id="MobiDB-lite"/>
    </source>
</evidence>
<evidence type="ECO:0000256" key="6">
    <source>
        <dbReference type="SAM" id="SignalP"/>
    </source>
</evidence>
<accession>A0ABY4GV93</accession>
<dbReference type="PANTHER" id="PTHR30290">
    <property type="entry name" value="PERIPLASMIC BINDING COMPONENT OF ABC TRANSPORTER"/>
    <property type="match status" value="1"/>
</dbReference>
<dbReference type="PROSITE" id="PS51257">
    <property type="entry name" value="PROKAR_LIPOPROTEIN"/>
    <property type="match status" value="1"/>
</dbReference>
<dbReference type="RefSeq" id="WP_244751555.1">
    <property type="nucleotide sequence ID" value="NZ_CP095074.1"/>
</dbReference>
<evidence type="ECO:0000256" key="2">
    <source>
        <dbReference type="ARBA" id="ARBA00005695"/>
    </source>
</evidence>
<evidence type="ECO:0000259" key="7">
    <source>
        <dbReference type="Pfam" id="PF00496"/>
    </source>
</evidence>
<evidence type="ECO:0000256" key="1">
    <source>
        <dbReference type="ARBA" id="ARBA00004193"/>
    </source>
</evidence>
<feature type="chain" id="PRO_5046210657" evidence="6">
    <location>
        <begin position="22"/>
        <end position="555"/>
    </location>
</feature>
<dbReference type="InterPro" id="IPR023765">
    <property type="entry name" value="SBP_5_CS"/>
</dbReference>
<dbReference type="CDD" id="cd08504">
    <property type="entry name" value="PBP2_OppA"/>
    <property type="match status" value="1"/>
</dbReference>